<dbReference type="AlphaFoldDB" id="A0A0C3D286"/>
<protein>
    <submittedName>
        <fullName evidence="2">Uncharacterized protein</fullName>
    </submittedName>
</protein>
<proteinExistence type="predicted"/>
<dbReference type="EMBL" id="KN822397">
    <property type="protein sequence ID" value="KIM50514.1"/>
    <property type="molecule type" value="Genomic_DNA"/>
</dbReference>
<organism evidence="2 3">
    <name type="scientific">Scleroderma citrinum Foug A</name>
    <dbReference type="NCBI Taxonomy" id="1036808"/>
    <lineage>
        <taxon>Eukaryota</taxon>
        <taxon>Fungi</taxon>
        <taxon>Dikarya</taxon>
        <taxon>Basidiomycota</taxon>
        <taxon>Agaricomycotina</taxon>
        <taxon>Agaricomycetes</taxon>
        <taxon>Agaricomycetidae</taxon>
        <taxon>Boletales</taxon>
        <taxon>Sclerodermatineae</taxon>
        <taxon>Sclerodermataceae</taxon>
        <taxon>Scleroderma</taxon>
    </lineage>
</organism>
<keyword evidence="1" id="KW-0732">Signal</keyword>
<gene>
    <name evidence="2" type="ORF">SCLCIDRAFT_12328</name>
</gene>
<evidence type="ECO:0000313" key="2">
    <source>
        <dbReference type="EMBL" id="KIM50514.1"/>
    </source>
</evidence>
<feature type="chain" id="PRO_5002176314" evidence="1">
    <location>
        <begin position="23"/>
        <end position="115"/>
    </location>
</feature>
<keyword evidence="3" id="KW-1185">Reference proteome</keyword>
<evidence type="ECO:0000313" key="3">
    <source>
        <dbReference type="Proteomes" id="UP000053989"/>
    </source>
</evidence>
<reference evidence="2 3" key="1">
    <citation type="submission" date="2014-04" db="EMBL/GenBank/DDBJ databases">
        <authorList>
            <consortium name="DOE Joint Genome Institute"/>
            <person name="Kuo A."/>
            <person name="Kohler A."/>
            <person name="Nagy L.G."/>
            <person name="Floudas D."/>
            <person name="Copeland A."/>
            <person name="Barry K.W."/>
            <person name="Cichocki N."/>
            <person name="Veneault-Fourrey C."/>
            <person name="LaButti K."/>
            <person name="Lindquist E.A."/>
            <person name="Lipzen A."/>
            <person name="Lundell T."/>
            <person name="Morin E."/>
            <person name="Murat C."/>
            <person name="Sun H."/>
            <person name="Tunlid A."/>
            <person name="Henrissat B."/>
            <person name="Grigoriev I.V."/>
            <person name="Hibbett D.S."/>
            <person name="Martin F."/>
            <person name="Nordberg H.P."/>
            <person name="Cantor M.N."/>
            <person name="Hua S.X."/>
        </authorList>
    </citation>
    <scope>NUCLEOTIDE SEQUENCE [LARGE SCALE GENOMIC DNA]</scope>
    <source>
        <strain evidence="2 3">Foug A</strain>
    </source>
</reference>
<dbReference type="HOGENOM" id="CLU_2110427_0_0_1"/>
<sequence length="115" mass="12982">MLQIQSLCLLLSLSCWLILIKCGPTIIRDGWFGSGSYLMLEVGVYWQSGPVQNDICLDVLVHHLAWLVEWYECGDEHETKGWAQGASVEKLEVKGLEGTREFVILVVLAYLMEVP</sequence>
<reference evidence="3" key="2">
    <citation type="submission" date="2015-01" db="EMBL/GenBank/DDBJ databases">
        <title>Evolutionary Origins and Diversification of the Mycorrhizal Mutualists.</title>
        <authorList>
            <consortium name="DOE Joint Genome Institute"/>
            <consortium name="Mycorrhizal Genomics Consortium"/>
            <person name="Kohler A."/>
            <person name="Kuo A."/>
            <person name="Nagy L.G."/>
            <person name="Floudas D."/>
            <person name="Copeland A."/>
            <person name="Barry K.W."/>
            <person name="Cichocki N."/>
            <person name="Veneault-Fourrey C."/>
            <person name="LaButti K."/>
            <person name="Lindquist E.A."/>
            <person name="Lipzen A."/>
            <person name="Lundell T."/>
            <person name="Morin E."/>
            <person name="Murat C."/>
            <person name="Riley R."/>
            <person name="Ohm R."/>
            <person name="Sun H."/>
            <person name="Tunlid A."/>
            <person name="Henrissat B."/>
            <person name="Grigoriev I.V."/>
            <person name="Hibbett D.S."/>
            <person name="Martin F."/>
        </authorList>
    </citation>
    <scope>NUCLEOTIDE SEQUENCE [LARGE SCALE GENOMIC DNA]</scope>
    <source>
        <strain evidence="3">Foug A</strain>
    </source>
</reference>
<dbReference type="Proteomes" id="UP000053989">
    <property type="component" value="Unassembled WGS sequence"/>
</dbReference>
<feature type="signal peptide" evidence="1">
    <location>
        <begin position="1"/>
        <end position="22"/>
    </location>
</feature>
<name>A0A0C3D286_9AGAM</name>
<dbReference type="InParanoid" id="A0A0C3D286"/>
<evidence type="ECO:0000256" key="1">
    <source>
        <dbReference type="SAM" id="SignalP"/>
    </source>
</evidence>
<accession>A0A0C3D286</accession>